<organism evidence="2">
    <name type="scientific">Vannella robusta</name>
    <dbReference type="NCBI Taxonomy" id="1487602"/>
    <lineage>
        <taxon>Eukaryota</taxon>
        <taxon>Amoebozoa</taxon>
        <taxon>Discosea</taxon>
        <taxon>Flabellinia</taxon>
        <taxon>Vannellidae</taxon>
        <taxon>Vannella</taxon>
    </lineage>
</organism>
<evidence type="ECO:0000259" key="1">
    <source>
        <dbReference type="Pfam" id="PF02541"/>
    </source>
</evidence>
<dbReference type="SUPFAM" id="SSF53067">
    <property type="entry name" value="Actin-like ATPase domain"/>
    <property type="match status" value="1"/>
</dbReference>
<dbReference type="Gene3D" id="3.30.420.150">
    <property type="entry name" value="Exopolyphosphatase. Domain 2"/>
    <property type="match status" value="1"/>
</dbReference>
<dbReference type="PANTHER" id="PTHR30005:SF0">
    <property type="entry name" value="RETROGRADE REGULATION PROTEIN 2"/>
    <property type="match status" value="1"/>
</dbReference>
<dbReference type="InterPro" id="IPR043129">
    <property type="entry name" value="ATPase_NBD"/>
</dbReference>
<dbReference type="Gene3D" id="3.30.420.40">
    <property type="match status" value="1"/>
</dbReference>
<dbReference type="InterPro" id="IPR050273">
    <property type="entry name" value="GppA/Ppx_hydrolase"/>
</dbReference>
<evidence type="ECO:0000313" key="2">
    <source>
        <dbReference type="EMBL" id="CAE2212447.1"/>
    </source>
</evidence>
<sequence length="318" mass="34878">MARVLGAFDMGSGAVKLTIARVMGGMVERIEYSKQKSVLVAHAVKKSADRSIPDSVAATLGDTMKELMEEGEKCAKPTDYRGAATAVYRESVNGEKIIESLSQRFQFPITIISQELEGYLGFLTAAQGVEPSEISSLVSWDTGGASFQLAAVPGHPKESIEGMKLIEGPLGSSKVTSLMIESVQMKNFNVTQTANPASLEECKQTLNKIKEVLSNIEKPPWITEESKVVGIGGHSCAFRLVKLANGLDIFSESDIWSCIEKYQHASDEDLTEYPEHEMFFPKLLLLTGVMQYFGIKQVKYLPSNGSTTGMFLYDPLWK</sequence>
<proteinExistence type="predicted"/>
<dbReference type="PANTHER" id="PTHR30005">
    <property type="entry name" value="EXOPOLYPHOSPHATASE"/>
    <property type="match status" value="1"/>
</dbReference>
<feature type="domain" description="Ppx/GppA phosphatase N-terminal" evidence="1">
    <location>
        <begin position="51"/>
        <end position="205"/>
    </location>
</feature>
<gene>
    <name evidence="2" type="ORF">VSP0166_LOCUS5748</name>
</gene>
<accession>A0A7S4HXK0</accession>
<dbReference type="AlphaFoldDB" id="A0A7S4HXK0"/>
<name>A0A7S4HXK0_9EUKA</name>
<protein>
    <recommendedName>
        <fullName evidence="1">Ppx/GppA phosphatase N-terminal domain-containing protein</fullName>
    </recommendedName>
</protein>
<reference evidence="2" key="1">
    <citation type="submission" date="2021-01" db="EMBL/GenBank/DDBJ databases">
        <authorList>
            <person name="Corre E."/>
            <person name="Pelletier E."/>
            <person name="Niang G."/>
            <person name="Scheremetjew M."/>
            <person name="Finn R."/>
            <person name="Kale V."/>
            <person name="Holt S."/>
            <person name="Cochrane G."/>
            <person name="Meng A."/>
            <person name="Brown T."/>
            <person name="Cohen L."/>
        </authorList>
    </citation>
    <scope>NUCLEOTIDE SEQUENCE</scope>
    <source>
        <strain evidence="2">DIVA3 518/3/11/1/6</strain>
    </source>
</reference>
<dbReference type="InterPro" id="IPR003695">
    <property type="entry name" value="Ppx_GppA_N"/>
</dbReference>
<dbReference type="Pfam" id="PF02541">
    <property type="entry name" value="Ppx-GppA"/>
    <property type="match status" value="1"/>
</dbReference>
<dbReference type="EMBL" id="HBKP01008042">
    <property type="protein sequence ID" value="CAE2212447.1"/>
    <property type="molecule type" value="Transcribed_RNA"/>
</dbReference>
<dbReference type="GO" id="GO:0006357">
    <property type="term" value="P:regulation of transcription by RNA polymerase II"/>
    <property type="evidence" value="ECO:0007669"/>
    <property type="project" value="TreeGrafter"/>
</dbReference>